<accession>A0A136JJ13</accession>
<evidence type="ECO:0000256" key="1">
    <source>
        <dbReference type="SAM" id="MobiDB-lite"/>
    </source>
</evidence>
<sequence>MASRSTQIPRFLLPQNGPAWRAAATRSGAFSRPFAPEQAQLLVRYATTAAKPKPAAAKTVTKAVPKSAAKITTKAAPKAAAAKPATTKVTTKTTAKTTTTTAKATAAKPATKTAAAAATTKTVKAASPAATPKTPASKPVLPPQAATPAAASPPRPPAAPSPANPVKTAPASTSQPTAAAAAEAAPATPASPASPEAGVSGSLPASLAADRAGPIILEQPDAFRPPSHGKRLPRAMPKHYGGGPTAEEIQAQRAKQYPGMPPPENTWSHWFINSRGIHLFITLGTLSGLAVYTFAINFNDRSQFAHLIPPISEFPRHPFQYIGVCIDVLKMHEEHESAITAEKRRQKIEDVAKRNEFRKAHGLEPASGVAPWASKQQPQPEPEPEAQTAGGVLVGSNRSSVSDADAGPTTLAETGQFTEEGKRKKFLGIF</sequence>
<dbReference type="InParanoid" id="A0A136JJ13"/>
<reference evidence="3" key="1">
    <citation type="submission" date="2016-02" db="EMBL/GenBank/DDBJ databases">
        <title>Draft genome sequence of Microdochium bolleyi, a fungal endophyte of beachgrass.</title>
        <authorList>
            <consortium name="DOE Joint Genome Institute"/>
            <person name="David A.S."/>
            <person name="May G."/>
            <person name="Haridas S."/>
            <person name="Lim J."/>
            <person name="Wang M."/>
            <person name="Labutti K."/>
            <person name="Lipzen A."/>
            <person name="Barry K."/>
            <person name="Grigoriev I.V."/>
        </authorList>
    </citation>
    <scope>NUCLEOTIDE SEQUENCE [LARGE SCALE GENOMIC DNA]</scope>
    <source>
        <strain evidence="3">J235TASD1</strain>
    </source>
</reference>
<feature type="compositionally biased region" description="Low complexity" evidence="1">
    <location>
        <begin position="75"/>
        <end position="150"/>
    </location>
</feature>
<proteinExistence type="predicted"/>
<feature type="compositionally biased region" description="Pro residues" evidence="1">
    <location>
        <begin position="151"/>
        <end position="163"/>
    </location>
</feature>
<gene>
    <name evidence="2" type="ORF">Micbo1qcDRAFT_155957</name>
</gene>
<name>A0A136JJ13_9PEZI</name>
<keyword evidence="3" id="KW-1185">Reference proteome</keyword>
<feature type="region of interest" description="Disordered" evidence="1">
    <location>
        <begin position="75"/>
        <end position="204"/>
    </location>
</feature>
<dbReference type="Proteomes" id="UP000070501">
    <property type="component" value="Unassembled WGS sequence"/>
</dbReference>
<feature type="compositionally biased region" description="Low complexity" evidence="1">
    <location>
        <begin position="164"/>
        <end position="197"/>
    </location>
</feature>
<evidence type="ECO:0000313" key="2">
    <source>
        <dbReference type="EMBL" id="KXJ97155.1"/>
    </source>
</evidence>
<protein>
    <submittedName>
        <fullName evidence="2">Uncharacterized protein</fullName>
    </submittedName>
</protein>
<organism evidence="2 3">
    <name type="scientific">Microdochium bolleyi</name>
    <dbReference type="NCBI Taxonomy" id="196109"/>
    <lineage>
        <taxon>Eukaryota</taxon>
        <taxon>Fungi</taxon>
        <taxon>Dikarya</taxon>
        <taxon>Ascomycota</taxon>
        <taxon>Pezizomycotina</taxon>
        <taxon>Sordariomycetes</taxon>
        <taxon>Xylariomycetidae</taxon>
        <taxon>Xylariales</taxon>
        <taxon>Microdochiaceae</taxon>
        <taxon>Microdochium</taxon>
    </lineage>
</organism>
<dbReference type="EMBL" id="KQ964245">
    <property type="protein sequence ID" value="KXJ97155.1"/>
    <property type="molecule type" value="Genomic_DNA"/>
</dbReference>
<feature type="region of interest" description="Disordered" evidence="1">
    <location>
        <begin position="367"/>
        <end position="417"/>
    </location>
</feature>
<dbReference type="AlphaFoldDB" id="A0A136JJ13"/>
<evidence type="ECO:0000313" key="3">
    <source>
        <dbReference type="Proteomes" id="UP000070501"/>
    </source>
</evidence>
<dbReference type="OrthoDB" id="5397827at2759"/>
<dbReference type="STRING" id="196109.A0A136JJ13"/>